<organism evidence="2 3">
    <name type="scientific">Streptomyces ipomoeae</name>
    <dbReference type="NCBI Taxonomy" id="103232"/>
    <lineage>
        <taxon>Bacteria</taxon>
        <taxon>Bacillati</taxon>
        <taxon>Actinomycetota</taxon>
        <taxon>Actinomycetes</taxon>
        <taxon>Kitasatosporales</taxon>
        <taxon>Streptomycetaceae</taxon>
        <taxon>Streptomyces</taxon>
    </lineage>
</organism>
<evidence type="ECO:0000313" key="2">
    <source>
        <dbReference type="EMBL" id="TQE32763.1"/>
    </source>
</evidence>
<evidence type="ECO:0000313" key="3">
    <source>
        <dbReference type="Proteomes" id="UP000318720"/>
    </source>
</evidence>
<sequence>MFARAVNGNAIPMSRTNRDPKENTESAETAAAKARRATDKATAPATGTAKTAAIKANGAASAAQAGAGRAADTTSSAVHSAVKGVEAGRQAVVQASGQVAATARTAMTVIAHRKIVAAGVGAGLTALTAASYVAGRRAERHVRGPLTRLTGGRI</sequence>
<protein>
    <submittedName>
        <fullName evidence="2">Uncharacterized protein</fullName>
    </submittedName>
</protein>
<dbReference type="Proteomes" id="UP000318720">
    <property type="component" value="Unassembled WGS sequence"/>
</dbReference>
<dbReference type="EMBL" id="SPAZ01000165">
    <property type="protein sequence ID" value="TQE32763.1"/>
    <property type="molecule type" value="Genomic_DNA"/>
</dbReference>
<name>A0AAE9AZP2_9ACTN</name>
<evidence type="ECO:0000256" key="1">
    <source>
        <dbReference type="SAM" id="MobiDB-lite"/>
    </source>
</evidence>
<dbReference type="AlphaFoldDB" id="A0AAE9AZP2"/>
<comment type="caution">
    <text evidence="2">The sequence shown here is derived from an EMBL/GenBank/DDBJ whole genome shotgun (WGS) entry which is preliminary data.</text>
</comment>
<reference evidence="2 3" key="1">
    <citation type="submission" date="2019-03" db="EMBL/GenBank/DDBJ databases">
        <title>Comparative genomic analyses of the sweetpotato soil rot pathogen, Streptomyces ipomoeae.</title>
        <authorList>
            <person name="Ruschel Soares N."/>
            <person name="Badger J.H."/>
            <person name="Huguet-Tapia J.C."/>
            <person name="Clark C.A."/>
            <person name="Pettis G.S."/>
        </authorList>
    </citation>
    <scope>NUCLEOTIDE SEQUENCE [LARGE SCALE GENOMIC DNA]</scope>
    <source>
        <strain evidence="2 3">88-35</strain>
    </source>
</reference>
<gene>
    <name evidence="2" type="ORF">Sipo8835_19495</name>
</gene>
<accession>A0AAE9AZP2</accession>
<feature type="region of interest" description="Disordered" evidence="1">
    <location>
        <begin position="1"/>
        <end position="58"/>
    </location>
</feature>
<feature type="compositionally biased region" description="Low complexity" evidence="1">
    <location>
        <begin position="40"/>
        <end position="58"/>
    </location>
</feature>
<proteinExistence type="predicted"/>